<gene>
    <name evidence="3" type="ORF">O9K51_04986</name>
</gene>
<reference evidence="3" key="1">
    <citation type="submission" date="2023-01" db="EMBL/GenBank/DDBJ databases">
        <title>The growth and conidiation of Purpureocillium lavendulum are regulated by nitrogen source and histone H3K14 acetylation.</title>
        <authorList>
            <person name="Tang P."/>
            <person name="Han J."/>
            <person name="Zhang C."/>
            <person name="Tang P."/>
            <person name="Qi F."/>
            <person name="Zhang K."/>
            <person name="Liang L."/>
        </authorList>
    </citation>
    <scope>NUCLEOTIDE SEQUENCE</scope>
    <source>
        <strain evidence="3">YMF1.00683</strain>
    </source>
</reference>
<evidence type="ECO:0000256" key="2">
    <source>
        <dbReference type="SAM" id="Phobius"/>
    </source>
</evidence>
<evidence type="ECO:0000313" key="3">
    <source>
        <dbReference type="EMBL" id="KAJ6441436.1"/>
    </source>
</evidence>
<protein>
    <submittedName>
        <fullName evidence="3">High-affinity nicotinic acid transporter</fullName>
    </submittedName>
</protein>
<keyword evidence="2" id="KW-0472">Membrane</keyword>
<organism evidence="3 4">
    <name type="scientific">Purpureocillium lavendulum</name>
    <dbReference type="NCBI Taxonomy" id="1247861"/>
    <lineage>
        <taxon>Eukaryota</taxon>
        <taxon>Fungi</taxon>
        <taxon>Dikarya</taxon>
        <taxon>Ascomycota</taxon>
        <taxon>Pezizomycotina</taxon>
        <taxon>Sordariomycetes</taxon>
        <taxon>Hypocreomycetidae</taxon>
        <taxon>Hypocreales</taxon>
        <taxon>Ophiocordycipitaceae</taxon>
        <taxon>Purpureocillium</taxon>
    </lineage>
</organism>
<dbReference type="AlphaFoldDB" id="A0AB34FRJ4"/>
<feature type="region of interest" description="Disordered" evidence="1">
    <location>
        <begin position="92"/>
        <end position="155"/>
    </location>
</feature>
<proteinExistence type="predicted"/>
<keyword evidence="4" id="KW-1185">Reference proteome</keyword>
<comment type="caution">
    <text evidence="3">The sequence shown here is derived from an EMBL/GenBank/DDBJ whole genome shotgun (WGS) entry which is preliminary data.</text>
</comment>
<feature type="compositionally biased region" description="Low complexity" evidence="1">
    <location>
        <begin position="120"/>
        <end position="131"/>
    </location>
</feature>
<evidence type="ECO:0000313" key="4">
    <source>
        <dbReference type="Proteomes" id="UP001163105"/>
    </source>
</evidence>
<keyword evidence="2" id="KW-1133">Transmembrane helix</keyword>
<dbReference type="EMBL" id="JAQHRD010000004">
    <property type="protein sequence ID" value="KAJ6441436.1"/>
    <property type="molecule type" value="Genomic_DNA"/>
</dbReference>
<dbReference type="Proteomes" id="UP001163105">
    <property type="component" value="Unassembled WGS sequence"/>
</dbReference>
<name>A0AB34FRJ4_9HYPO</name>
<accession>A0AB34FRJ4</accession>
<keyword evidence="2" id="KW-0812">Transmembrane</keyword>
<sequence length="155" mass="16686">MALAGRAETESDDANHVNLSVLIPVIIVLGVFAFLFFGCLGLPWQQFLGRKTRYQPQRPHTYKLDPIIEAELANLEAGRGLASAAYPPGNSYEMSPLHSRQHGSANDSAEASRVTFGPEATPWDPTASDAAAARRDARLSAPEDVQAPPPAYTAK</sequence>
<evidence type="ECO:0000256" key="1">
    <source>
        <dbReference type="SAM" id="MobiDB-lite"/>
    </source>
</evidence>
<feature type="transmembrane region" description="Helical" evidence="2">
    <location>
        <begin position="21"/>
        <end position="44"/>
    </location>
</feature>